<dbReference type="InterPro" id="IPR029384">
    <property type="entry name" value="Speriolin_C"/>
</dbReference>
<feature type="region of interest" description="Disordered" evidence="2">
    <location>
        <begin position="209"/>
        <end position="244"/>
    </location>
</feature>
<dbReference type="PANTHER" id="PTHR22192">
    <property type="entry name" value="SPERIOLIN"/>
    <property type="match status" value="1"/>
</dbReference>
<dbReference type="PANTHER" id="PTHR22192:SF16">
    <property type="entry name" value="SPERIOLIN"/>
    <property type="match status" value="1"/>
</dbReference>
<sequence>MSLLTNYEGLRHQIERLVRENEELKKLVRLIRENHELKSAIKTQAGGLSISGFTNGLGEATAGANQGVFLPPSPAAANEPVLEDVGVMALTPLADVLNSPQISPTAGSLVSPLAGPINSLLSGPVPMSQNGQFTNLLATPMNSHLASPMAVSPGGLTSTGSLTPMAVSLSSPLLSSTAAPLGVSQNLVPNPMKNLVLPEAPRVRLAEQFRGSPSGPHSSANAGPAATPKVNDNRNSRATEPSRKSVLELERKMAHRKTGKCPDGSRAGLERLVGEIAFQLDRRILSSIFPERVRLYGFTVSNIPEKIIQASLNPNDHKLDEELCQTLTQRYVSIMNRLQSLGYNGRVHPALTEQLVNAYGILRERPELAASEGGSYTVDFLQRVLVETVHPSMLTDALLLLSCLNQLSHDDGKPMFIW</sequence>
<feature type="coiled-coil region" evidence="1">
    <location>
        <begin position="7"/>
        <end position="34"/>
    </location>
</feature>
<gene>
    <name evidence="5" type="primary">Spatc1</name>
</gene>
<keyword evidence="1" id="KW-0175">Coiled coil</keyword>
<protein>
    <recommendedName>
        <fullName evidence="6">Speriolin</fullName>
    </recommendedName>
</protein>
<evidence type="ECO:0000256" key="2">
    <source>
        <dbReference type="SAM" id="MobiDB-lite"/>
    </source>
</evidence>
<dbReference type="GO" id="GO:0005813">
    <property type="term" value="C:centrosome"/>
    <property type="evidence" value="ECO:0007669"/>
    <property type="project" value="TreeGrafter"/>
</dbReference>
<evidence type="ECO:0000259" key="3">
    <source>
        <dbReference type="Pfam" id="PF15058"/>
    </source>
</evidence>
<name>A0A8C0ZY90_CASCN</name>
<dbReference type="Pfam" id="PF15058">
    <property type="entry name" value="Speriolin_N"/>
    <property type="match status" value="1"/>
</dbReference>
<dbReference type="InterPro" id="IPR026715">
    <property type="entry name" value="SPATC1"/>
</dbReference>
<feature type="domain" description="Speriolin C-terminal" evidence="4">
    <location>
        <begin position="272"/>
        <end position="418"/>
    </location>
</feature>
<dbReference type="Ensembl" id="ENSCCNT00000036876.1">
    <property type="protein sequence ID" value="ENSCCNP00000029246.1"/>
    <property type="gene ID" value="ENSCCNG00000028064.1"/>
</dbReference>
<evidence type="ECO:0000259" key="4">
    <source>
        <dbReference type="Pfam" id="PF15059"/>
    </source>
</evidence>
<feature type="compositionally biased region" description="Basic and acidic residues" evidence="2">
    <location>
        <begin position="231"/>
        <end position="244"/>
    </location>
</feature>
<dbReference type="InterPro" id="IPR029385">
    <property type="entry name" value="Speriolin_N"/>
</dbReference>
<accession>A0A8C0ZY90</accession>
<proteinExistence type="predicted"/>
<evidence type="ECO:0000313" key="5">
    <source>
        <dbReference type="Ensembl" id="ENSCCNP00000029246.1"/>
    </source>
</evidence>
<dbReference type="Pfam" id="PF15059">
    <property type="entry name" value="Speriolin_C"/>
    <property type="match status" value="1"/>
</dbReference>
<dbReference type="AlphaFoldDB" id="A0A8C0ZY90"/>
<feature type="domain" description="Speriolin N-terminal" evidence="3">
    <location>
        <begin position="1"/>
        <end position="165"/>
    </location>
</feature>
<reference evidence="5" key="1">
    <citation type="submission" date="2023-09" db="UniProtKB">
        <authorList>
            <consortium name="Ensembl"/>
        </authorList>
    </citation>
    <scope>IDENTIFICATION</scope>
</reference>
<organism evidence="5">
    <name type="scientific">Castor canadensis</name>
    <name type="common">American beaver</name>
    <dbReference type="NCBI Taxonomy" id="51338"/>
    <lineage>
        <taxon>Eukaryota</taxon>
        <taxon>Metazoa</taxon>
        <taxon>Chordata</taxon>
        <taxon>Craniata</taxon>
        <taxon>Vertebrata</taxon>
        <taxon>Euteleostomi</taxon>
        <taxon>Mammalia</taxon>
        <taxon>Eutheria</taxon>
        <taxon>Euarchontoglires</taxon>
        <taxon>Glires</taxon>
        <taxon>Rodentia</taxon>
        <taxon>Castorimorpha</taxon>
        <taxon>Castoridae</taxon>
        <taxon>Castor</taxon>
    </lineage>
</organism>
<evidence type="ECO:0008006" key="6">
    <source>
        <dbReference type="Google" id="ProtNLM"/>
    </source>
</evidence>
<evidence type="ECO:0000256" key="1">
    <source>
        <dbReference type="SAM" id="Coils"/>
    </source>
</evidence>